<name>A0ABR1LQX5_9PEZI</name>
<evidence type="ECO:0000313" key="2">
    <source>
        <dbReference type="EMBL" id="KAK7536415.1"/>
    </source>
</evidence>
<organism evidence="2 3">
    <name type="scientific">Phyllosticta citribraziliensis</name>
    <dbReference type="NCBI Taxonomy" id="989973"/>
    <lineage>
        <taxon>Eukaryota</taxon>
        <taxon>Fungi</taxon>
        <taxon>Dikarya</taxon>
        <taxon>Ascomycota</taxon>
        <taxon>Pezizomycotina</taxon>
        <taxon>Dothideomycetes</taxon>
        <taxon>Dothideomycetes incertae sedis</taxon>
        <taxon>Botryosphaeriales</taxon>
        <taxon>Phyllostictaceae</taxon>
        <taxon>Phyllosticta</taxon>
    </lineage>
</organism>
<sequence>MLATATPGSDPSSSPRRVRPTSFASPATRREEPRLPITCSLHWWTTPSSRANALLHDALGSLASPWLALLVAGFSTLERGVAPNYLDAIDQWGLFAGKMQPRLNCRFWLSCPSCPRRSCQIVEFHLVRLVRMHPGHAYSSQTGCRKNSTQPLLLAWGHILGDSLGAPERSCSTVLTPYAVRPSPSGLWDSDAFGDISTSSGRVHV</sequence>
<evidence type="ECO:0000313" key="3">
    <source>
        <dbReference type="Proteomes" id="UP001360953"/>
    </source>
</evidence>
<dbReference type="RefSeq" id="XP_066654831.1">
    <property type="nucleotide sequence ID" value="XM_066800642.1"/>
</dbReference>
<gene>
    <name evidence="2" type="ORF">J3D65DRAFT_628509</name>
</gene>
<dbReference type="GeneID" id="92033548"/>
<proteinExistence type="predicted"/>
<evidence type="ECO:0000256" key="1">
    <source>
        <dbReference type="SAM" id="MobiDB-lite"/>
    </source>
</evidence>
<reference evidence="2 3" key="1">
    <citation type="submission" date="2024-04" db="EMBL/GenBank/DDBJ databases">
        <title>Phyllosticta paracitricarpa is synonymous to the EU quarantine fungus P. citricarpa based on phylogenomic analyses.</title>
        <authorList>
            <consortium name="Lawrence Berkeley National Laboratory"/>
            <person name="Van ingen-buijs V.A."/>
            <person name="Van westerhoven A.C."/>
            <person name="Haridas S."/>
            <person name="Skiadas P."/>
            <person name="Martin F."/>
            <person name="Groenewald J.Z."/>
            <person name="Crous P.W."/>
            <person name="Seidl M.F."/>
        </authorList>
    </citation>
    <scope>NUCLEOTIDE SEQUENCE [LARGE SCALE GENOMIC DNA]</scope>
    <source>
        <strain evidence="2 3">CPC 17464</strain>
    </source>
</reference>
<dbReference type="EMBL" id="JBBPEH010000007">
    <property type="protein sequence ID" value="KAK7536415.1"/>
    <property type="molecule type" value="Genomic_DNA"/>
</dbReference>
<protein>
    <submittedName>
        <fullName evidence="2">Uncharacterized protein</fullName>
    </submittedName>
</protein>
<accession>A0ABR1LQX5</accession>
<dbReference type="Proteomes" id="UP001360953">
    <property type="component" value="Unassembled WGS sequence"/>
</dbReference>
<feature type="region of interest" description="Disordered" evidence="1">
    <location>
        <begin position="1"/>
        <end position="29"/>
    </location>
</feature>
<keyword evidence="3" id="KW-1185">Reference proteome</keyword>
<comment type="caution">
    <text evidence="2">The sequence shown here is derived from an EMBL/GenBank/DDBJ whole genome shotgun (WGS) entry which is preliminary data.</text>
</comment>